<evidence type="ECO:0000313" key="1">
    <source>
        <dbReference type="EMBL" id="EKM33293.1"/>
    </source>
</evidence>
<proteinExistence type="predicted"/>
<comment type="caution">
    <text evidence="1">The sequence shown here is derived from an EMBL/GenBank/DDBJ whole genome shotgun (WGS) entry which is preliminary data.</text>
</comment>
<reference evidence="1 2" key="1">
    <citation type="submission" date="2012-10" db="EMBL/GenBank/DDBJ databases">
        <title>Genome sequence of Vibrio Cholerae HENC-02.</title>
        <authorList>
            <person name="Eppinger M."/>
            <person name="Hasan N.A."/>
            <person name="Sengamalay N."/>
            <person name="Hine E."/>
            <person name="Su Q."/>
            <person name="Daugherty S.C."/>
            <person name="Young S."/>
            <person name="Sadzewicz L."/>
            <person name="Tallon L."/>
            <person name="Cebula T.A."/>
            <person name="Ravel J."/>
            <person name="Colwell R.R."/>
        </authorList>
    </citation>
    <scope>NUCLEOTIDE SEQUENCE [LARGE SCALE GENOMIC DNA]</scope>
    <source>
        <strain evidence="1 2">HENC-02</strain>
    </source>
</reference>
<dbReference type="EMBL" id="AJSR01000352">
    <property type="protein sequence ID" value="EKM33293.1"/>
    <property type="molecule type" value="Genomic_DNA"/>
</dbReference>
<organism evidence="1 2">
    <name type="scientific">Vibrio harveyi</name>
    <name type="common">Beneckea harveyi</name>
    <dbReference type="NCBI Taxonomy" id="669"/>
    <lineage>
        <taxon>Bacteria</taxon>
        <taxon>Pseudomonadati</taxon>
        <taxon>Pseudomonadota</taxon>
        <taxon>Gammaproteobacteria</taxon>
        <taxon>Vibrionales</taxon>
        <taxon>Vibrionaceae</taxon>
        <taxon>Vibrio</taxon>
    </lineage>
</organism>
<sequence>ITHNVRIPKYNVVGHHEHFLLRAISAYF</sequence>
<protein>
    <submittedName>
        <fullName evidence="1">Cyclic nucleotide-binding domain protein</fullName>
    </submittedName>
</protein>
<name>A0A454D3P1_VIBHA</name>
<dbReference type="AlphaFoldDB" id="A0A454D3P1"/>
<dbReference type="Proteomes" id="UP000008367">
    <property type="component" value="Unassembled WGS sequence"/>
</dbReference>
<evidence type="ECO:0000313" key="2">
    <source>
        <dbReference type="Proteomes" id="UP000008367"/>
    </source>
</evidence>
<accession>A0A454D3P1</accession>
<gene>
    <name evidence="1" type="ORF">VCHENC02_1232B</name>
</gene>
<feature type="non-terminal residue" evidence="1">
    <location>
        <position position="1"/>
    </location>
</feature>